<accession>A0ACB7ULF7</accession>
<dbReference type="EC" id="3.6.4.12" evidence="1"/>
<protein>
    <submittedName>
        <fullName evidence="1">DNA helicase protein</fullName>
        <ecNumber evidence="1">3.6.4.12</ecNumber>
    </submittedName>
</protein>
<evidence type="ECO:0000313" key="2">
    <source>
        <dbReference type="Proteomes" id="UP000827976"/>
    </source>
</evidence>
<dbReference type="EMBL" id="CM037025">
    <property type="protein sequence ID" value="KAH7661261.1"/>
    <property type="molecule type" value="Genomic_DNA"/>
</dbReference>
<evidence type="ECO:0000313" key="1">
    <source>
        <dbReference type="EMBL" id="KAH7661261.1"/>
    </source>
</evidence>
<keyword evidence="1" id="KW-0547">Nucleotide-binding</keyword>
<name>A0ACB7ULF7_DIOAL</name>
<organism evidence="1 2">
    <name type="scientific">Dioscorea alata</name>
    <name type="common">Purple yam</name>
    <dbReference type="NCBI Taxonomy" id="55571"/>
    <lineage>
        <taxon>Eukaryota</taxon>
        <taxon>Viridiplantae</taxon>
        <taxon>Streptophyta</taxon>
        <taxon>Embryophyta</taxon>
        <taxon>Tracheophyta</taxon>
        <taxon>Spermatophyta</taxon>
        <taxon>Magnoliopsida</taxon>
        <taxon>Liliopsida</taxon>
        <taxon>Dioscoreales</taxon>
        <taxon>Dioscoreaceae</taxon>
        <taxon>Dioscorea</taxon>
    </lineage>
</organism>
<comment type="caution">
    <text evidence="1">The sequence shown here is derived from an EMBL/GenBank/DDBJ whole genome shotgun (WGS) entry which is preliminary data.</text>
</comment>
<reference evidence="2" key="1">
    <citation type="journal article" date="2022" name="Nat. Commun.">
        <title>Chromosome evolution and the genetic basis of agronomically important traits in greater yam.</title>
        <authorList>
            <person name="Bredeson J.V."/>
            <person name="Lyons J.B."/>
            <person name="Oniyinde I.O."/>
            <person name="Okereke N.R."/>
            <person name="Kolade O."/>
            <person name="Nnabue I."/>
            <person name="Nwadili C.O."/>
            <person name="Hribova E."/>
            <person name="Parker M."/>
            <person name="Nwogha J."/>
            <person name="Shu S."/>
            <person name="Carlson J."/>
            <person name="Kariba R."/>
            <person name="Muthemba S."/>
            <person name="Knop K."/>
            <person name="Barton G.J."/>
            <person name="Sherwood A.V."/>
            <person name="Lopez-Montes A."/>
            <person name="Asiedu R."/>
            <person name="Jamnadass R."/>
            <person name="Muchugi A."/>
            <person name="Goodstein D."/>
            <person name="Egesi C.N."/>
            <person name="Featherston J."/>
            <person name="Asfaw A."/>
            <person name="Simpson G.G."/>
            <person name="Dolezel J."/>
            <person name="Hendre P.S."/>
            <person name="Van Deynze A."/>
            <person name="Kumar P.L."/>
            <person name="Obidiegwu J.E."/>
            <person name="Bhattacharjee R."/>
            <person name="Rokhsar D.S."/>
        </authorList>
    </citation>
    <scope>NUCLEOTIDE SEQUENCE [LARGE SCALE GENOMIC DNA]</scope>
    <source>
        <strain evidence="2">cv. TDa95/00328</strain>
    </source>
</reference>
<keyword evidence="1" id="KW-0378">Hydrolase</keyword>
<keyword evidence="1" id="KW-0347">Helicase</keyword>
<keyword evidence="1" id="KW-0067">ATP-binding</keyword>
<keyword evidence="2" id="KW-1185">Reference proteome</keyword>
<proteinExistence type="predicted"/>
<sequence>MFEAETSPTRIDEIKNYLDCRYLSTYESCWRLFEFPIHHREPSVQRLFIHLPEEHNIYFSETQSIPGIILIPAINKTIFTEWMTTNELDEKGRSLLYYNFPTKFTWHQKQKKWEYRMGGKSISRIIYVHPCVGGLYYLCLLLNESKGARNYEDLRTINGVGYTTYKEACFVLGLLGDDLEWSNALRQASHWATGNLTDHLFQEELNYNIGQLQINNLLMLSKLNAEQLAIYKEVKEAINSDRGEMFFVCGYKGKIVFVVASSGIASLLLHGGRTVHSRFKIPINIEEYSTCRISKQTQLARLIEEATLIVFDEAPMIHRNCLEALNKTLQDLLSDKKPKTSTRPFGGKTLVLGEDFHQILLVIKYRSKIDIINAAITQSYLWQECKRDNLDDQSRNQLRQFTEWLLQVGNDTIMCTENNDNTNEERDWIEILKNLLIKRLGDPIDSIIEFVYSQFHVNYVDLEYLRQCAIITPYNDTVKIINDVISQKIQAPEQIYLSSDYISKASTSVETHGPLYSIEFLNTLKFVGIPNHELTLKLGCVIMLMRNICQANGLCNGTRLIVTQLYPNILEAMIISGPVFSHGQLYMVLTQVTSAKELKNLVVDEGGGNTNKTRNVVYQEFFTAYKAI</sequence>
<gene>
    <name evidence="1" type="ORF">IHE45_15G052200</name>
</gene>
<dbReference type="Proteomes" id="UP000827976">
    <property type="component" value="Chromosome 15"/>
</dbReference>